<feature type="compositionally biased region" description="Polar residues" evidence="1">
    <location>
        <begin position="9"/>
        <end position="22"/>
    </location>
</feature>
<feature type="region of interest" description="Disordered" evidence="1">
    <location>
        <begin position="71"/>
        <end position="119"/>
    </location>
</feature>
<organism evidence="2 3">
    <name type="scientific">Opisthorchis viverrini</name>
    <name type="common">Southeast Asian liver fluke</name>
    <dbReference type="NCBI Taxonomy" id="6198"/>
    <lineage>
        <taxon>Eukaryota</taxon>
        <taxon>Metazoa</taxon>
        <taxon>Spiralia</taxon>
        <taxon>Lophotrochozoa</taxon>
        <taxon>Platyhelminthes</taxon>
        <taxon>Trematoda</taxon>
        <taxon>Digenea</taxon>
        <taxon>Opisthorchiida</taxon>
        <taxon>Opisthorchiata</taxon>
        <taxon>Opisthorchiidae</taxon>
        <taxon>Opisthorchis</taxon>
    </lineage>
</organism>
<dbReference type="EMBL" id="KL596861">
    <property type="protein sequence ID" value="KER23185.1"/>
    <property type="molecule type" value="Genomic_DNA"/>
</dbReference>
<evidence type="ECO:0000256" key="1">
    <source>
        <dbReference type="SAM" id="MobiDB-lite"/>
    </source>
</evidence>
<dbReference type="AlphaFoldDB" id="A0A074ZIP0"/>
<dbReference type="Proteomes" id="UP000054324">
    <property type="component" value="Unassembled WGS sequence"/>
</dbReference>
<dbReference type="CTD" id="20323059"/>
<feature type="region of interest" description="Disordered" evidence="1">
    <location>
        <begin position="1"/>
        <end position="53"/>
    </location>
</feature>
<sequence length="119" mass="13225">MFISEGDSYGSNTELQQQSSSKPQEELHPNLVQEGGDTLQHHRTTEEGKKPSIQSILEQWKQSNAIFGRFSGEKMRCDPGNMFISEGDSYGSNTELQQQSSSTGRALSNSNSTNKPPDW</sequence>
<reference evidence="2 3" key="1">
    <citation type="submission" date="2013-11" db="EMBL/GenBank/DDBJ databases">
        <title>Opisthorchis viverrini - life in the bile duct.</title>
        <authorList>
            <person name="Young N.D."/>
            <person name="Nagarajan N."/>
            <person name="Lin S.J."/>
            <person name="Korhonen P.K."/>
            <person name="Jex A.R."/>
            <person name="Hall R.S."/>
            <person name="Safavi-Hemami H."/>
            <person name="Kaewkong W."/>
            <person name="Bertrand D."/>
            <person name="Gao S."/>
            <person name="Seet Q."/>
            <person name="Wongkham S."/>
            <person name="Teh B.T."/>
            <person name="Wongkham C."/>
            <person name="Intapan P.M."/>
            <person name="Maleewong W."/>
            <person name="Yang X."/>
            <person name="Hu M."/>
            <person name="Wang Z."/>
            <person name="Hofmann A."/>
            <person name="Sternberg P.W."/>
            <person name="Tan P."/>
            <person name="Wang J."/>
            <person name="Gasser R.B."/>
        </authorList>
    </citation>
    <scope>NUCLEOTIDE SEQUENCE [LARGE SCALE GENOMIC DNA]</scope>
</reference>
<dbReference type="GeneID" id="20323059"/>
<evidence type="ECO:0000313" key="2">
    <source>
        <dbReference type="EMBL" id="KER23185.1"/>
    </source>
</evidence>
<gene>
    <name evidence="2" type="ORF">T265_08880</name>
</gene>
<dbReference type="KEGG" id="ovi:T265_08880"/>
<accession>A0A074ZIP0</accession>
<feature type="compositionally biased region" description="Polar residues" evidence="1">
    <location>
        <begin position="90"/>
        <end position="119"/>
    </location>
</feature>
<evidence type="ECO:0000313" key="3">
    <source>
        <dbReference type="Proteomes" id="UP000054324"/>
    </source>
</evidence>
<keyword evidence="3" id="KW-1185">Reference proteome</keyword>
<protein>
    <submittedName>
        <fullName evidence="2">Uncharacterized protein</fullName>
    </submittedName>
</protein>
<name>A0A074ZIP0_OPIVI</name>
<proteinExistence type="predicted"/>
<feature type="compositionally biased region" description="Basic and acidic residues" evidence="1">
    <location>
        <begin position="39"/>
        <end position="50"/>
    </location>
</feature>
<dbReference type="RefSeq" id="XP_009173066.1">
    <property type="nucleotide sequence ID" value="XM_009174802.1"/>
</dbReference>